<keyword evidence="3 7" id="KW-0227">DNA damage</keyword>
<protein>
    <recommendedName>
        <fullName evidence="2 7">DNA repair protein RecO</fullName>
    </recommendedName>
    <alternativeName>
        <fullName evidence="6 7">Recombination protein O</fullName>
    </alternativeName>
</protein>
<evidence type="ECO:0000256" key="7">
    <source>
        <dbReference type="HAMAP-Rule" id="MF_00201"/>
    </source>
</evidence>
<evidence type="ECO:0000256" key="3">
    <source>
        <dbReference type="ARBA" id="ARBA00022763"/>
    </source>
</evidence>
<keyword evidence="10" id="KW-1185">Reference proteome</keyword>
<dbReference type="PANTHER" id="PTHR33991:SF1">
    <property type="entry name" value="DNA REPAIR PROTEIN RECO"/>
    <property type="match status" value="1"/>
</dbReference>
<dbReference type="Pfam" id="PF11967">
    <property type="entry name" value="RecO_N"/>
    <property type="match status" value="1"/>
</dbReference>
<dbReference type="Gene3D" id="2.40.50.140">
    <property type="entry name" value="Nucleic acid-binding proteins"/>
    <property type="match status" value="1"/>
</dbReference>
<keyword evidence="5 7" id="KW-0234">DNA repair</keyword>
<accession>A0A0E9MW35</accession>
<reference evidence="9 10" key="1">
    <citation type="submission" date="2015-04" db="EMBL/GenBank/DDBJ databases">
        <title>Whole genome shotgun sequence of Flavihumibacter petaseus NBRC 106054.</title>
        <authorList>
            <person name="Miyazawa S."/>
            <person name="Hosoyama A."/>
            <person name="Hashimoto M."/>
            <person name="Noguchi M."/>
            <person name="Tsuchikane K."/>
            <person name="Ohji S."/>
            <person name="Yamazoe A."/>
            <person name="Ichikawa N."/>
            <person name="Kimura A."/>
            <person name="Fujita N."/>
        </authorList>
    </citation>
    <scope>NUCLEOTIDE SEQUENCE [LARGE SCALE GENOMIC DNA]</scope>
    <source>
        <strain evidence="9 10">NBRC 106054</strain>
    </source>
</reference>
<dbReference type="InterPro" id="IPR037278">
    <property type="entry name" value="ARFGAP/RecO"/>
</dbReference>
<dbReference type="GO" id="GO:0043590">
    <property type="term" value="C:bacterial nucleoid"/>
    <property type="evidence" value="ECO:0007669"/>
    <property type="project" value="TreeGrafter"/>
</dbReference>
<dbReference type="Gene3D" id="1.20.1440.120">
    <property type="entry name" value="Recombination protein O, C-terminal domain"/>
    <property type="match status" value="1"/>
</dbReference>
<gene>
    <name evidence="7 9" type="primary">recO</name>
    <name evidence="9" type="ORF">FPE01S_01_08180</name>
</gene>
<dbReference type="SUPFAM" id="SSF57863">
    <property type="entry name" value="ArfGap/RecO-like zinc finger"/>
    <property type="match status" value="1"/>
</dbReference>
<dbReference type="Proteomes" id="UP000033121">
    <property type="component" value="Unassembled WGS sequence"/>
</dbReference>
<dbReference type="AlphaFoldDB" id="A0A0E9MW35"/>
<dbReference type="InterPro" id="IPR022572">
    <property type="entry name" value="DNA_rep/recomb_RecO_N"/>
</dbReference>
<dbReference type="InterPro" id="IPR012340">
    <property type="entry name" value="NA-bd_OB-fold"/>
</dbReference>
<proteinExistence type="inferred from homology"/>
<dbReference type="GO" id="GO:0006310">
    <property type="term" value="P:DNA recombination"/>
    <property type="evidence" value="ECO:0007669"/>
    <property type="project" value="UniProtKB-UniRule"/>
</dbReference>
<dbReference type="HAMAP" id="MF_00201">
    <property type="entry name" value="RecO"/>
    <property type="match status" value="1"/>
</dbReference>
<dbReference type="EMBL" id="BBWV01000001">
    <property type="protein sequence ID" value="GAO41804.1"/>
    <property type="molecule type" value="Genomic_DNA"/>
</dbReference>
<evidence type="ECO:0000313" key="9">
    <source>
        <dbReference type="EMBL" id="GAO41804.1"/>
    </source>
</evidence>
<evidence type="ECO:0000256" key="4">
    <source>
        <dbReference type="ARBA" id="ARBA00023172"/>
    </source>
</evidence>
<evidence type="ECO:0000256" key="5">
    <source>
        <dbReference type="ARBA" id="ARBA00023204"/>
    </source>
</evidence>
<keyword evidence="4 7" id="KW-0233">DNA recombination</keyword>
<comment type="caution">
    <text evidence="9">The sequence shown here is derived from an EMBL/GenBank/DDBJ whole genome shotgun (WGS) entry which is preliminary data.</text>
</comment>
<evidence type="ECO:0000256" key="1">
    <source>
        <dbReference type="ARBA" id="ARBA00007452"/>
    </source>
</evidence>
<evidence type="ECO:0000259" key="8">
    <source>
        <dbReference type="Pfam" id="PF11967"/>
    </source>
</evidence>
<dbReference type="STRING" id="1220578.FPE01S_01_08180"/>
<dbReference type="SUPFAM" id="SSF50249">
    <property type="entry name" value="Nucleic acid-binding proteins"/>
    <property type="match status" value="1"/>
</dbReference>
<organism evidence="9 10">
    <name type="scientific">Flavihumibacter petaseus NBRC 106054</name>
    <dbReference type="NCBI Taxonomy" id="1220578"/>
    <lineage>
        <taxon>Bacteria</taxon>
        <taxon>Pseudomonadati</taxon>
        <taxon>Bacteroidota</taxon>
        <taxon>Chitinophagia</taxon>
        <taxon>Chitinophagales</taxon>
        <taxon>Chitinophagaceae</taxon>
        <taxon>Flavihumibacter</taxon>
    </lineage>
</organism>
<evidence type="ECO:0000313" key="10">
    <source>
        <dbReference type="Proteomes" id="UP000033121"/>
    </source>
</evidence>
<dbReference type="OrthoDB" id="9789152at2"/>
<comment type="function">
    <text evidence="7">Involved in DNA repair and RecF pathway recombination.</text>
</comment>
<dbReference type="PANTHER" id="PTHR33991">
    <property type="entry name" value="DNA REPAIR PROTEIN RECO"/>
    <property type="match status" value="1"/>
</dbReference>
<dbReference type="Pfam" id="PF02565">
    <property type="entry name" value="RecO_C"/>
    <property type="match status" value="1"/>
</dbReference>
<dbReference type="InterPro" id="IPR003717">
    <property type="entry name" value="RecO"/>
</dbReference>
<dbReference type="GO" id="GO:0006302">
    <property type="term" value="P:double-strand break repair"/>
    <property type="evidence" value="ECO:0007669"/>
    <property type="project" value="TreeGrafter"/>
</dbReference>
<sequence length="246" mass="27773">MTLFPTKGIVLRSVKYGETSVIVAIFTERFGLQSYIVNGIRTATKKTGPKGNPFQPAALLDLVVYHQDQKNIHRIKEYHWDTIYAHLYSDIFKASVATFMVELLQKCLTQPEENEPLFAFMEDALQQLDKTTPAVVANYPVFFAIHLANFFGFRIADARGEGAFYLDLEEGVFTREQPAHQRFLDPAPAAVISQLLKVMQPSELEAILLTGQQRRQLLQALEAYYALHLPGFGNLRSLPVLQEVLG</sequence>
<evidence type="ECO:0000256" key="2">
    <source>
        <dbReference type="ARBA" id="ARBA00021310"/>
    </source>
</evidence>
<name>A0A0E9MW35_9BACT</name>
<comment type="similarity">
    <text evidence="1 7">Belongs to the RecO family.</text>
</comment>
<dbReference type="RefSeq" id="WP_046367604.1">
    <property type="nucleotide sequence ID" value="NZ_BBWV01000001.1"/>
</dbReference>
<dbReference type="InterPro" id="IPR042242">
    <property type="entry name" value="RecO_C"/>
</dbReference>
<evidence type="ECO:0000256" key="6">
    <source>
        <dbReference type="ARBA" id="ARBA00033409"/>
    </source>
</evidence>
<dbReference type="NCBIfam" id="TIGR00613">
    <property type="entry name" value="reco"/>
    <property type="match status" value="1"/>
</dbReference>
<feature type="domain" description="DNA replication/recombination mediator RecO N-terminal" evidence="8">
    <location>
        <begin position="1"/>
        <end position="79"/>
    </location>
</feature>